<feature type="transmembrane region" description="Helical" evidence="1">
    <location>
        <begin position="397"/>
        <end position="417"/>
    </location>
</feature>
<feature type="transmembrane region" description="Helical" evidence="1">
    <location>
        <begin position="165"/>
        <end position="183"/>
    </location>
</feature>
<dbReference type="EMBL" id="RFFH01000014">
    <property type="protein sequence ID" value="RMI29501.1"/>
    <property type="molecule type" value="Genomic_DNA"/>
</dbReference>
<feature type="transmembrane region" description="Helical" evidence="1">
    <location>
        <begin position="226"/>
        <end position="246"/>
    </location>
</feature>
<feature type="transmembrane region" description="Helical" evidence="1">
    <location>
        <begin position="275"/>
        <end position="293"/>
    </location>
</feature>
<comment type="caution">
    <text evidence="2">The sequence shown here is derived from an EMBL/GenBank/DDBJ whole genome shotgun (WGS) entry which is preliminary data.</text>
</comment>
<accession>A0A3M2KWB1</accession>
<keyword evidence="3" id="KW-1185">Reference proteome</keyword>
<organism evidence="2 3">
    <name type="scientific">Nocardia stercoris</name>
    <dbReference type="NCBI Taxonomy" id="2483361"/>
    <lineage>
        <taxon>Bacteria</taxon>
        <taxon>Bacillati</taxon>
        <taxon>Actinomycetota</taxon>
        <taxon>Actinomycetes</taxon>
        <taxon>Mycobacteriales</taxon>
        <taxon>Nocardiaceae</taxon>
        <taxon>Nocardia</taxon>
    </lineage>
</organism>
<evidence type="ECO:0000256" key="1">
    <source>
        <dbReference type="SAM" id="Phobius"/>
    </source>
</evidence>
<reference evidence="2 3" key="1">
    <citation type="submission" date="2018-10" db="EMBL/GenBank/DDBJ databases">
        <title>Isolation from cow dung.</title>
        <authorList>
            <person name="Ling L."/>
        </authorList>
    </citation>
    <scope>NUCLEOTIDE SEQUENCE [LARGE SCALE GENOMIC DNA]</scope>
    <source>
        <strain evidence="2 3">NEAU-LL90</strain>
    </source>
</reference>
<keyword evidence="1" id="KW-1133">Transmembrane helix</keyword>
<dbReference type="OrthoDB" id="4527232at2"/>
<dbReference type="Proteomes" id="UP000279275">
    <property type="component" value="Unassembled WGS sequence"/>
</dbReference>
<feature type="transmembrane region" description="Helical" evidence="1">
    <location>
        <begin position="195"/>
        <end position="214"/>
    </location>
</feature>
<name>A0A3M2KWB1_9NOCA</name>
<dbReference type="RefSeq" id="WP_122190734.1">
    <property type="nucleotide sequence ID" value="NZ_RFFH01000014.1"/>
</dbReference>
<evidence type="ECO:0000313" key="2">
    <source>
        <dbReference type="EMBL" id="RMI29501.1"/>
    </source>
</evidence>
<feature type="transmembrane region" description="Helical" evidence="1">
    <location>
        <begin position="300"/>
        <end position="318"/>
    </location>
</feature>
<feature type="transmembrane region" description="Helical" evidence="1">
    <location>
        <begin position="99"/>
        <end position="118"/>
    </location>
</feature>
<feature type="transmembrane region" description="Helical" evidence="1">
    <location>
        <begin position="125"/>
        <end position="145"/>
    </location>
</feature>
<keyword evidence="1" id="KW-0812">Transmembrane</keyword>
<evidence type="ECO:0000313" key="3">
    <source>
        <dbReference type="Proteomes" id="UP000279275"/>
    </source>
</evidence>
<gene>
    <name evidence="2" type="ORF">EBN03_25840</name>
</gene>
<keyword evidence="1" id="KW-0472">Membrane</keyword>
<protein>
    <submittedName>
        <fullName evidence="2">Uncharacterized protein</fullName>
    </submittedName>
</protein>
<feature type="transmembrane region" description="Helical" evidence="1">
    <location>
        <begin position="41"/>
        <end position="60"/>
    </location>
</feature>
<feature type="transmembrane region" description="Helical" evidence="1">
    <location>
        <begin position="253"/>
        <end position="269"/>
    </location>
</feature>
<dbReference type="AlphaFoldDB" id="A0A3M2KWB1"/>
<sequence length="440" mass="45428">MVLTATALAATLLAGQAIILPVGLPSDHEVSEATRTVTIFALPQSTAAGMSTALGVSLILANLQRALIAWATSIGGTVLMLLAHTVFAKGTMGTSLTSLNYLDAIAGGLLLAGVSIGMRPGRPQFVGWVVGALGVITVGGSPPGTHVVNPSHALRLVDWSTGESPPLWLMLATLLLLVIVAWWDRLRSDLPPLVYELPVAPVLSCAVIVVESMTLPDWVSHHGRSLLVIALAVAGEALTALVAALLLPGRDGALVLVVAAVGAVGQAAQAPVVSGSAAVVFAVLVSVGVLLALRRQNPNRAIIGVLVVAVYAVLSYRTSADDRWHAIIQGIALALAGGYTFGSCRITYRPVRVIALAMLYTPSVTRGLRDARRPIVDPRSLNPDKWSIAGPAPADSFAPAVAALVVAIGCWLGLLLLRHLRPDGPGARKAPDVPSDEAAG</sequence>
<feature type="transmembrane region" description="Helical" evidence="1">
    <location>
        <begin position="67"/>
        <end position="87"/>
    </location>
</feature>
<proteinExistence type="predicted"/>